<proteinExistence type="predicted"/>
<evidence type="ECO:0000313" key="2">
    <source>
        <dbReference type="Proteomes" id="UP001345013"/>
    </source>
</evidence>
<dbReference type="SUPFAM" id="SSF52540">
    <property type="entry name" value="P-loop containing nucleoside triphosphate hydrolases"/>
    <property type="match status" value="1"/>
</dbReference>
<accession>A0ABR0KPF2</accession>
<dbReference type="Proteomes" id="UP001345013">
    <property type="component" value="Unassembled WGS sequence"/>
</dbReference>
<protein>
    <submittedName>
        <fullName evidence="1">Ribosylnicotinamide kinase</fullName>
    </submittedName>
</protein>
<sequence length="319" mass="35397">MAPVPSSNTLIVGVSGPSSSGKTTLARLLRHIFNVNAGKVALQLFILHEDDFYKTDKLIPRKTFTSSDHGTRELDDWDCVESLDLPLLKRVMTHVKGHGTLPPDFASKEDQNTVGESGVSDDVVEGFKHELESWLRHLPASAAHPQPQTQNTGASTCVTICLFDGFLLYPNPGAPDDSQERELHDILKHLLSPKLFIRSTRQRTIERRTKRSGYVTLEGFWEDPPGYVEDVVWPNYRRDHSWLFSGSDQSSAESDVTEAVDAGRVNRDAAAQAGILVGPGRGEAHLREILPWAVERLKEAIGREVIGREIRTLMQGVSS</sequence>
<dbReference type="PANTHER" id="PTHR10285">
    <property type="entry name" value="URIDINE KINASE"/>
    <property type="match status" value="1"/>
</dbReference>
<dbReference type="Gene3D" id="3.40.50.300">
    <property type="entry name" value="P-loop containing nucleotide triphosphate hydrolases"/>
    <property type="match status" value="1"/>
</dbReference>
<dbReference type="InterPro" id="IPR027417">
    <property type="entry name" value="P-loop_NTPase"/>
</dbReference>
<dbReference type="GO" id="GO:0016301">
    <property type="term" value="F:kinase activity"/>
    <property type="evidence" value="ECO:0007669"/>
    <property type="project" value="UniProtKB-KW"/>
</dbReference>
<gene>
    <name evidence="1" type="primary">NRK1</name>
    <name evidence="1" type="ORF">LTR24_000339</name>
</gene>
<evidence type="ECO:0000313" key="1">
    <source>
        <dbReference type="EMBL" id="KAK5102428.1"/>
    </source>
</evidence>
<dbReference type="EMBL" id="JAVRRG010000002">
    <property type="protein sequence ID" value="KAK5102428.1"/>
    <property type="molecule type" value="Genomic_DNA"/>
</dbReference>
<name>A0ABR0KPF2_9EURO</name>
<keyword evidence="2" id="KW-1185">Reference proteome</keyword>
<keyword evidence="1" id="KW-0808">Transferase</keyword>
<dbReference type="CDD" id="cd02024">
    <property type="entry name" value="NRK1"/>
    <property type="match status" value="1"/>
</dbReference>
<reference evidence="1 2" key="1">
    <citation type="submission" date="2023-08" db="EMBL/GenBank/DDBJ databases">
        <title>Black Yeasts Isolated from many extreme environments.</title>
        <authorList>
            <person name="Coleine C."/>
            <person name="Stajich J.E."/>
            <person name="Selbmann L."/>
        </authorList>
    </citation>
    <scope>NUCLEOTIDE SEQUENCE [LARGE SCALE GENOMIC DNA]</scope>
    <source>
        <strain evidence="1 2">CCFEE 5885</strain>
    </source>
</reference>
<organism evidence="1 2">
    <name type="scientific">Lithohypha guttulata</name>
    <dbReference type="NCBI Taxonomy" id="1690604"/>
    <lineage>
        <taxon>Eukaryota</taxon>
        <taxon>Fungi</taxon>
        <taxon>Dikarya</taxon>
        <taxon>Ascomycota</taxon>
        <taxon>Pezizomycotina</taxon>
        <taxon>Eurotiomycetes</taxon>
        <taxon>Chaetothyriomycetidae</taxon>
        <taxon>Chaetothyriales</taxon>
        <taxon>Trichomeriaceae</taxon>
        <taxon>Lithohypha</taxon>
    </lineage>
</organism>
<comment type="caution">
    <text evidence="1">The sequence shown here is derived from an EMBL/GenBank/DDBJ whole genome shotgun (WGS) entry which is preliminary data.</text>
</comment>
<keyword evidence="1" id="KW-0418">Kinase</keyword>